<evidence type="ECO:0000313" key="1">
    <source>
        <dbReference type="EMBL" id="EAR22281.1"/>
    </source>
</evidence>
<comment type="caution">
    <text evidence="1">The sequence shown here is derived from an EMBL/GenBank/DDBJ whole genome shotgun (WGS) entry which is preliminary data.</text>
</comment>
<keyword evidence="2" id="KW-1185">Reference proteome</keyword>
<sequence length="77" mass="8449">MRSYIRDCLVRLGPKALDRRLQVWQAAQLNSSEEALAMDGKIMKGGVDHTGARTHIVSLIGHASKHCAAQKSRHAEA</sequence>
<proteinExistence type="predicted"/>
<name>A4BQC6_9GAMM</name>
<dbReference type="Proteomes" id="UP000003374">
    <property type="component" value="Unassembled WGS sequence"/>
</dbReference>
<dbReference type="EMBL" id="AAOF01000004">
    <property type="protein sequence ID" value="EAR22281.1"/>
    <property type="molecule type" value="Genomic_DNA"/>
</dbReference>
<accession>A4BQC6</accession>
<dbReference type="RefSeq" id="WP_005000309.1">
    <property type="nucleotide sequence ID" value="NZ_CH672427.1"/>
</dbReference>
<dbReference type="STRING" id="314278.NB231_05210"/>
<organism evidence="1 2">
    <name type="scientific">Nitrococcus mobilis Nb-231</name>
    <dbReference type="NCBI Taxonomy" id="314278"/>
    <lineage>
        <taxon>Bacteria</taxon>
        <taxon>Pseudomonadati</taxon>
        <taxon>Pseudomonadota</taxon>
        <taxon>Gammaproteobacteria</taxon>
        <taxon>Chromatiales</taxon>
        <taxon>Ectothiorhodospiraceae</taxon>
        <taxon>Nitrococcus</taxon>
    </lineage>
</organism>
<gene>
    <name evidence="1" type="ORF">NB231_05210</name>
</gene>
<evidence type="ECO:0000313" key="2">
    <source>
        <dbReference type="Proteomes" id="UP000003374"/>
    </source>
</evidence>
<reference evidence="1 2" key="1">
    <citation type="submission" date="2006-02" db="EMBL/GenBank/DDBJ databases">
        <authorList>
            <person name="Waterbury J."/>
            <person name="Ferriera S."/>
            <person name="Johnson J."/>
            <person name="Kravitz S."/>
            <person name="Halpern A."/>
            <person name="Remington K."/>
            <person name="Beeson K."/>
            <person name="Tran B."/>
            <person name="Rogers Y.-H."/>
            <person name="Friedman R."/>
            <person name="Venter J.C."/>
        </authorList>
    </citation>
    <scope>NUCLEOTIDE SEQUENCE [LARGE SCALE GENOMIC DNA]</scope>
    <source>
        <strain evidence="1 2">Nb-231</strain>
    </source>
</reference>
<protein>
    <submittedName>
        <fullName evidence="1">Uncharacterized protein</fullName>
    </submittedName>
</protein>
<dbReference type="HOGENOM" id="CLU_2634496_0_0_6"/>
<dbReference type="AlphaFoldDB" id="A4BQC6"/>